<keyword evidence="3" id="KW-1185">Reference proteome</keyword>
<protein>
    <submittedName>
        <fullName evidence="2">Uncharacterized protein</fullName>
    </submittedName>
</protein>
<feature type="compositionally biased region" description="Low complexity" evidence="1">
    <location>
        <begin position="738"/>
        <end position="751"/>
    </location>
</feature>
<comment type="caution">
    <text evidence="2">The sequence shown here is derived from an EMBL/GenBank/DDBJ whole genome shotgun (WGS) entry which is preliminary data.</text>
</comment>
<feature type="compositionally biased region" description="Acidic residues" evidence="1">
    <location>
        <begin position="625"/>
        <end position="635"/>
    </location>
</feature>
<evidence type="ECO:0000313" key="2">
    <source>
        <dbReference type="EMBL" id="TCD69622.1"/>
    </source>
</evidence>
<feature type="compositionally biased region" description="Low complexity" evidence="1">
    <location>
        <begin position="828"/>
        <end position="839"/>
    </location>
</feature>
<reference evidence="2 3" key="1">
    <citation type="submission" date="2018-11" db="EMBL/GenBank/DDBJ databases">
        <title>Genome assembly of Steccherinum ochraceum LE-BIN_3174, the white-rot fungus of the Steccherinaceae family (The Residual Polyporoid clade, Polyporales, Basidiomycota).</title>
        <authorList>
            <person name="Fedorova T.V."/>
            <person name="Glazunova O.A."/>
            <person name="Landesman E.O."/>
            <person name="Moiseenko K.V."/>
            <person name="Psurtseva N.V."/>
            <person name="Savinova O.S."/>
            <person name="Shakhova N.V."/>
            <person name="Tyazhelova T.V."/>
            <person name="Vasina D.V."/>
        </authorList>
    </citation>
    <scope>NUCLEOTIDE SEQUENCE [LARGE SCALE GENOMIC DNA]</scope>
    <source>
        <strain evidence="2 3">LE-BIN_3174</strain>
    </source>
</reference>
<dbReference type="EMBL" id="RWJN01000037">
    <property type="protein sequence ID" value="TCD69622.1"/>
    <property type="molecule type" value="Genomic_DNA"/>
</dbReference>
<feature type="compositionally biased region" description="Basic and acidic residues" evidence="1">
    <location>
        <begin position="554"/>
        <end position="567"/>
    </location>
</feature>
<name>A0A4R0RR03_9APHY</name>
<evidence type="ECO:0000313" key="3">
    <source>
        <dbReference type="Proteomes" id="UP000292702"/>
    </source>
</evidence>
<feature type="region of interest" description="Disordered" evidence="1">
    <location>
        <begin position="402"/>
        <end position="437"/>
    </location>
</feature>
<feature type="compositionally biased region" description="Basic and acidic residues" evidence="1">
    <location>
        <begin position="752"/>
        <end position="762"/>
    </location>
</feature>
<feature type="compositionally biased region" description="Pro residues" evidence="1">
    <location>
        <begin position="403"/>
        <end position="412"/>
    </location>
</feature>
<feature type="compositionally biased region" description="Polar residues" evidence="1">
    <location>
        <begin position="479"/>
        <end position="508"/>
    </location>
</feature>
<feature type="region of interest" description="Disordered" evidence="1">
    <location>
        <begin position="454"/>
        <end position="538"/>
    </location>
</feature>
<feature type="compositionally biased region" description="Polar residues" evidence="1">
    <location>
        <begin position="515"/>
        <end position="524"/>
    </location>
</feature>
<dbReference type="AlphaFoldDB" id="A0A4R0RR03"/>
<dbReference type="OrthoDB" id="2646484at2759"/>
<accession>A0A4R0RR03</accession>
<feature type="compositionally biased region" description="Low complexity" evidence="1">
    <location>
        <begin position="687"/>
        <end position="708"/>
    </location>
</feature>
<dbReference type="Proteomes" id="UP000292702">
    <property type="component" value="Unassembled WGS sequence"/>
</dbReference>
<organism evidence="2 3">
    <name type="scientific">Steccherinum ochraceum</name>
    <dbReference type="NCBI Taxonomy" id="92696"/>
    <lineage>
        <taxon>Eukaryota</taxon>
        <taxon>Fungi</taxon>
        <taxon>Dikarya</taxon>
        <taxon>Basidiomycota</taxon>
        <taxon>Agaricomycotina</taxon>
        <taxon>Agaricomycetes</taxon>
        <taxon>Polyporales</taxon>
        <taxon>Steccherinaceae</taxon>
        <taxon>Steccherinum</taxon>
    </lineage>
</organism>
<gene>
    <name evidence="2" type="ORF">EIP91_006847</name>
</gene>
<feature type="region of interest" description="Disordered" evidence="1">
    <location>
        <begin position="553"/>
        <end position="611"/>
    </location>
</feature>
<feature type="compositionally biased region" description="Polar residues" evidence="1">
    <location>
        <begin position="799"/>
        <end position="811"/>
    </location>
</feature>
<feature type="region of interest" description="Disordered" evidence="1">
    <location>
        <begin position="624"/>
        <end position="860"/>
    </location>
</feature>
<sequence>MQIEANPSNYCGGEPVVVDGQEWIGDVGSNRNSKHGQQQGRLTSLCLCLFPTRQRYFAAMVVVPRPTVAPRPATLTSLDTAASLDIKDLLAGTKFDHFNVISSTLSFTSTNSLYSLRDIPSFSTISAARPVSIRFTSGPIMSTAEPMFGLQFKPPVIIPVPSRLKSMLMEPICVDKWAERTELSPPPGHQPWEDIVTEYDSFPHPPWVPEGSLFPPEALRAILRHRRSTIPDSSVNEDSALLAELLFPSNDISSNSVVDSGDVRVPSAVVEDQQTSEVASLIDDEEEPTPSEMPSIMVSTSTAIVPISLESSQCLVAPAPLAVRRGLNLPTPLNLTVPGTLPPTSTKQDSDLYPGIPTPFLGSPSGYTPSFDYPADSTTVFMDLGTMCGNLRSLCPPLRTPDVFPPLPPLPPTDSDTPTLPDDDSTPEIPTFESATDDWAVFEDFLTDVASRTHADDDDLADSPGPEIKPLTPVRRASLANTSASPGDSDLWNNSSTLDETQVDSQDSAAEAENPKTNTPGSTRAQRRRTVIIETTDSTDRRRTRLTLDLSDLASRDGDAEESHEAIPWEASPPSHFSFDPGAFAHSTPHSRPASSATLRPPARGILKTQKNVRFSIIPSMHEYEDGDDAADDVDPTSPTLEHHRSPTPPPGGRRVSKLLKAGVKEEEDPSAKKNRASFPKHPVVRSLAKAASPPTSPTTPTAVLVSPKSPKTPKTHSVGGIVRRNPLRSVSSNARQSLPASAISTATSSPSKDKKDKDKASRNSTVVVKEEIGKPKRLRVALSLPPPAQEKKVVPCPTLNSKRATVSSSDPARDGAKRKSSSMAKGASNSTSSRNSTTAPPPKSKMHVPFRSMWTKFRA</sequence>
<evidence type="ECO:0000256" key="1">
    <source>
        <dbReference type="SAM" id="MobiDB-lite"/>
    </source>
</evidence>
<feature type="compositionally biased region" description="Polar residues" evidence="1">
    <location>
        <begin position="588"/>
        <end position="598"/>
    </location>
</feature>
<proteinExistence type="predicted"/>